<accession>A0A412Y4M2</accession>
<evidence type="ECO:0000256" key="1">
    <source>
        <dbReference type="SAM" id="SignalP"/>
    </source>
</evidence>
<feature type="chain" id="PRO_5019479624" evidence="1">
    <location>
        <begin position="25"/>
        <end position="482"/>
    </location>
</feature>
<gene>
    <name evidence="2" type="ORF">DWW10_13915</name>
</gene>
<dbReference type="EMBL" id="QRZF01000009">
    <property type="protein sequence ID" value="RGV52400.1"/>
    <property type="molecule type" value="Genomic_DNA"/>
</dbReference>
<sequence length="482" mass="53421">MKLKTKYRICLQLFVMTFLLYSCSENETSLPDTGNDQARLSFLIKTTSANAALINGDEGSFSSLALYIFNKADERREYSELIPEFTPQKLQEFSRSTNVSPQTKVIYAIANYNDPDKTFSTPITTELTLQQIEGLTVSGTIFADNNLLMVGKKEIAINSEYVVAEVPMERLAARVDIYMFKNRELEKTDVAVTSIDFINQVLNTNCSLESTTTPTPANLRNSSQEFLGGTPLQLMPSDLSGIVPANAHASFYTYRNMVPGGIPDANTPYLRIKAIFDGTSYTYKGYLTDNGQTNHKYSLLHNTVYRVIAMLDHPDNQLIVKTTPYPWDITYSEIGQAVTDDDYQLQPYNGNDTGATTGIVQFPYISNGEAHNETSYANYSFSLTAPAGAMWTATLSNGLDFTFSTNDAINGVQAVSQGISRSEAYTIKIGATKRWAGNPKSTYFYITVGGVKLKINPKQSNGTRQFPGDSDTDILISQTEYK</sequence>
<dbReference type="PROSITE" id="PS51257">
    <property type="entry name" value="PROKAR_LIPOPROTEIN"/>
    <property type="match status" value="1"/>
</dbReference>
<feature type="signal peptide" evidence="1">
    <location>
        <begin position="1"/>
        <end position="24"/>
    </location>
</feature>
<dbReference type="Proteomes" id="UP000283850">
    <property type="component" value="Unassembled WGS sequence"/>
</dbReference>
<protein>
    <submittedName>
        <fullName evidence="2">DUF4906 domain-containing protein</fullName>
    </submittedName>
</protein>
<organism evidence="2 3">
    <name type="scientific">Bacteroides intestinalis</name>
    <dbReference type="NCBI Taxonomy" id="329854"/>
    <lineage>
        <taxon>Bacteria</taxon>
        <taxon>Pseudomonadati</taxon>
        <taxon>Bacteroidota</taxon>
        <taxon>Bacteroidia</taxon>
        <taxon>Bacteroidales</taxon>
        <taxon>Bacteroidaceae</taxon>
        <taxon>Bacteroides</taxon>
    </lineage>
</organism>
<name>A0A412Y4M2_9BACE</name>
<keyword evidence="1" id="KW-0732">Signal</keyword>
<evidence type="ECO:0000313" key="2">
    <source>
        <dbReference type="EMBL" id="RGV52400.1"/>
    </source>
</evidence>
<evidence type="ECO:0000313" key="3">
    <source>
        <dbReference type="Proteomes" id="UP000283850"/>
    </source>
</evidence>
<proteinExistence type="predicted"/>
<dbReference type="AlphaFoldDB" id="A0A412Y4M2"/>
<dbReference type="RefSeq" id="WP_118421637.1">
    <property type="nucleotide sequence ID" value="NZ_QRZF01000009.1"/>
</dbReference>
<reference evidence="2 3" key="1">
    <citation type="submission" date="2018-08" db="EMBL/GenBank/DDBJ databases">
        <title>A genome reference for cultivated species of the human gut microbiota.</title>
        <authorList>
            <person name="Zou Y."/>
            <person name="Xue W."/>
            <person name="Luo G."/>
        </authorList>
    </citation>
    <scope>NUCLEOTIDE SEQUENCE [LARGE SCALE GENOMIC DNA]</scope>
    <source>
        <strain evidence="2 3">AF14-32</strain>
    </source>
</reference>
<comment type="caution">
    <text evidence="2">The sequence shown here is derived from an EMBL/GenBank/DDBJ whole genome shotgun (WGS) entry which is preliminary data.</text>
</comment>